<dbReference type="OMA" id="HQNMLFL"/>
<reference evidence="9 10" key="1">
    <citation type="journal article" date="2014" name="BMC Genomics">
        <title>Genome sequencing of four Aureobasidium pullulans varieties: biotechnological potential, stress tolerance, and description of new species.</title>
        <authorList>
            <person name="Gostin Ar C."/>
            <person name="Ohm R.A."/>
            <person name="Kogej T."/>
            <person name="Sonjak S."/>
            <person name="Turk M."/>
            <person name="Zajc J."/>
            <person name="Zalar P."/>
            <person name="Grube M."/>
            <person name="Sun H."/>
            <person name="Han J."/>
            <person name="Sharma A."/>
            <person name="Chiniquy J."/>
            <person name="Ngan C.Y."/>
            <person name="Lipzen A."/>
            <person name="Barry K."/>
            <person name="Grigoriev I.V."/>
            <person name="Gunde-Cimerman N."/>
        </authorList>
    </citation>
    <scope>NUCLEOTIDE SEQUENCE [LARGE SCALE GENOMIC DNA]</scope>
    <source>
        <strain evidence="9 10">EXF-2481</strain>
    </source>
</reference>
<evidence type="ECO:0000259" key="8">
    <source>
        <dbReference type="PROSITE" id="PS50048"/>
    </source>
</evidence>
<dbReference type="GO" id="GO:0006351">
    <property type="term" value="P:DNA-templated transcription"/>
    <property type="evidence" value="ECO:0007669"/>
    <property type="project" value="InterPro"/>
</dbReference>
<evidence type="ECO:0000256" key="4">
    <source>
        <dbReference type="ARBA" id="ARBA00023026"/>
    </source>
</evidence>
<gene>
    <name evidence="9" type="ORF">AUEXF2481DRAFT_41506</name>
</gene>
<keyword evidence="2" id="KW-0479">Metal-binding</keyword>
<dbReference type="GO" id="GO:0005634">
    <property type="term" value="C:nucleus"/>
    <property type="evidence" value="ECO:0007669"/>
    <property type="project" value="UniProtKB-SubCell"/>
</dbReference>
<dbReference type="PANTHER" id="PTHR47338">
    <property type="entry name" value="ZN(II)2CYS6 TRANSCRIPTION FACTOR (EUROFUNG)-RELATED"/>
    <property type="match status" value="1"/>
</dbReference>
<evidence type="ECO:0000256" key="3">
    <source>
        <dbReference type="ARBA" id="ARBA00023015"/>
    </source>
</evidence>
<dbReference type="InterPro" id="IPR001138">
    <property type="entry name" value="Zn2Cys6_DnaBD"/>
</dbReference>
<dbReference type="OrthoDB" id="39175at2759"/>
<protein>
    <recommendedName>
        <fullName evidence="8">Zn(2)-C6 fungal-type domain-containing protein</fullName>
    </recommendedName>
</protein>
<keyword evidence="5" id="KW-0804">Transcription</keyword>
<dbReference type="SUPFAM" id="SSF57701">
    <property type="entry name" value="Zn2/Cys6 DNA-binding domain"/>
    <property type="match status" value="1"/>
</dbReference>
<dbReference type="PROSITE" id="PS50048">
    <property type="entry name" value="ZN2_CY6_FUNGAL_2"/>
    <property type="match status" value="1"/>
</dbReference>
<dbReference type="HOGENOM" id="CLU_009768_0_0_1"/>
<dbReference type="PANTHER" id="PTHR47338:SF27">
    <property type="entry name" value="ZN(II)2CYS6 TRANSCRIPTION FACTOR (EUROFUNG)"/>
    <property type="match status" value="1"/>
</dbReference>
<proteinExistence type="predicted"/>
<feature type="compositionally biased region" description="Polar residues" evidence="7">
    <location>
        <begin position="1"/>
        <end position="16"/>
    </location>
</feature>
<feature type="domain" description="Zn(2)-C6 fungal-type" evidence="8">
    <location>
        <begin position="146"/>
        <end position="176"/>
    </location>
</feature>
<dbReference type="GO" id="GO:0003677">
    <property type="term" value="F:DNA binding"/>
    <property type="evidence" value="ECO:0007669"/>
    <property type="project" value="InterPro"/>
</dbReference>
<feature type="region of interest" description="Disordered" evidence="7">
    <location>
        <begin position="1"/>
        <end position="125"/>
    </location>
</feature>
<evidence type="ECO:0000256" key="2">
    <source>
        <dbReference type="ARBA" id="ARBA00022723"/>
    </source>
</evidence>
<feature type="compositionally biased region" description="Low complexity" evidence="7">
    <location>
        <begin position="815"/>
        <end position="827"/>
    </location>
</feature>
<dbReference type="PROSITE" id="PS00463">
    <property type="entry name" value="ZN2_CY6_FUNGAL_1"/>
    <property type="match status" value="1"/>
</dbReference>
<dbReference type="GO" id="GO:0000981">
    <property type="term" value="F:DNA-binding transcription factor activity, RNA polymerase II-specific"/>
    <property type="evidence" value="ECO:0007669"/>
    <property type="project" value="InterPro"/>
</dbReference>
<dbReference type="PRINTS" id="PR00755">
    <property type="entry name" value="AFLATOXINBRP"/>
</dbReference>
<keyword evidence="3" id="KW-0805">Transcription regulation</keyword>
<feature type="compositionally biased region" description="Basic residues" evidence="7">
    <location>
        <begin position="797"/>
        <end position="807"/>
    </location>
</feature>
<dbReference type="RefSeq" id="XP_013342322.1">
    <property type="nucleotide sequence ID" value="XM_013486868.1"/>
</dbReference>
<dbReference type="Proteomes" id="UP000030641">
    <property type="component" value="Unassembled WGS sequence"/>
</dbReference>
<evidence type="ECO:0000256" key="5">
    <source>
        <dbReference type="ARBA" id="ARBA00023163"/>
    </source>
</evidence>
<dbReference type="Gene3D" id="4.10.240.10">
    <property type="entry name" value="Zn(2)-C6 fungal-type DNA-binding domain"/>
    <property type="match status" value="1"/>
</dbReference>
<feature type="region of interest" description="Disordered" evidence="7">
    <location>
        <begin position="791"/>
        <end position="855"/>
    </location>
</feature>
<dbReference type="CDD" id="cd00067">
    <property type="entry name" value="GAL4"/>
    <property type="match status" value="1"/>
</dbReference>
<dbReference type="CDD" id="cd12148">
    <property type="entry name" value="fungal_TF_MHR"/>
    <property type="match status" value="1"/>
</dbReference>
<comment type="subcellular location">
    <subcellularLocation>
        <location evidence="1">Nucleus</location>
    </subcellularLocation>
</comment>
<keyword evidence="10" id="KW-1185">Reference proteome</keyword>
<dbReference type="SMART" id="SM00906">
    <property type="entry name" value="Fungal_trans"/>
    <property type="match status" value="1"/>
</dbReference>
<dbReference type="SMART" id="SM00066">
    <property type="entry name" value="GAL4"/>
    <property type="match status" value="1"/>
</dbReference>
<dbReference type="Pfam" id="PF00172">
    <property type="entry name" value="Zn_clus"/>
    <property type="match status" value="1"/>
</dbReference>
<keyword evidence="4" id="KW-0843">Virulence</keyword>
<dbReference type="InParanoid" id="A0A074YI60"/>
<name>A0A074YI60_AURSE</name>
<dbReference type="AlphaFoldDB" id="A0A074YI60"/>
<evidence type="ECO:0000313" key="10">
    <source>
        <dbReference type="Proteomes" id="UP000030641"/>
    </source>
</evidence>
<dbReference type="InterPro" id="IPR036864">
    <property type="entry name" value="Zn2-C6_fun-type_DNA-bd_sf"/>
</dbReference>
<dbReference type="InterPro" id="IPR050815">
    <property type="entry name" value="TF_fung"/>
</dbReference>
<keyword evidence="6" id="KW-0539">Nucleus</keyword>
<evidence type="ECO:0000256" key="6">
    <source>
        <dbReference type="ARBA" id="ARBA00023242"/>
    </source>
</evidence>
<dbReference type="InterPro" id="IPR007219">
    <property type="entry name" value="XnlR_reg_dom"/>
</dbReference>
<accession>A0A074YI60</accession>
<dbReference type="STRING" id="1043005.A0A074YI60"/>
<feature type="compositionally biased region" description="Low complexity" evidence="7">
    <location>
        <begin position="837"/>
        <end position="855"/>
    </location>
</feature>
<dbReference type="GeneID" id="25366888"/>
<dbReference type="Pfam" id="PF04082">
    <property type="entry name" value="Fungal_trans"/>
    <property type="match status" value="1"/>
</dbReference>
<evidence type="ECO:0000256" key="7">
    <source>
        <dbReference type="SAM" id="MobiDB-lite"/>
    </source>
</evidence>
<dbReference type="GO" id="GO:0008270">
    <property type="term" value="F:zinc ion binding"/>
    <property type="evidence" value="ECO:0007669"/>
    <property type="project" value="InterPro"/>
</dbReference>
<dbReference type="EMBL" id="KL584764">
    <property type="protein sequence ID" value="KEQ93772.1"/>
    <property type="molecule type" value="Genomic_DNA"/>
</dbReference>
<evidence type="ECO:0000313" key="9">
    <source>
        <dbReference type="EMBL" id="KEQ93772.1"/>
    </source>
</evidence>
<feature type="region of interest" description="Disordered" evidence="7">
    <location>
        <begin position="754"/>
        <end position="773"/>
    </location>
</feature>
<evidence type="ECO:0000256" key="1">
    <source>
        <dbReference type="ARBA" id="ARBA00004123"/>
    </source>
</evidence>
<organism evidence="9 10">
    <name type="scientific">Aureobasidium subglaciale (strain EXF-2481)</name>
    <name type="common">Aureobasidium pullulans var. subglaciale</name>
    <dbReference type="NCBI Taxonomy" id="1043005"/>
    <lineage>
        <taxon>Eukaryota</taxon>
        <taxon>Fungi</taxon>
        <taxon>Dikarya</taxon>
        <taxon>Ascomycota</taxon>
        <taxon>Pezizomycotina</taxon>
        <taxon>Dothideomycetes</taxon>
        <taxon>Dothideomycetidae</taxon>
        <taxon>Dothideales</taxon>
        <taxon>Saccotheciaceae</taxon>
        <taxon>Aureobasidium</taxon>
    </lineage>
</organism>
<sequence>MSMSPNTSPSFDTPGNSFPDLDTPIQSFAAPFDPSHMLSPPMHNAPFHFSIPELGDSQSPSSANFHHRMSIGSSAQPPNQLHPASIGDSDATSPVSGQDPGSVGPHTNTSIGQPGTDDQKDKDGRTPAWAELKTKAGKERKRLPLACIACRRKKIRCSGEKPACKHCLRSRIPCVYKVTTRKAAPRTDYMAMLDKRLKRMEERVIKIVPKEDQGRIGTIGRAVVKPAIPGLPSKNEKKRAADTAFGDDISDWSKSKTGGSAEARLRIGPQEQDERRLLQEGADQLPSHELQIHLAEVYFDYVYGQSYHLLHKPSFMRKLEVGQVPPVLILAVCAISARFSSHPDVKTEPAFLRGENWASAAREIALKRYDSPNITILIVYLILGLHEFGTCQGGRSWMLGGMAQRMAYALQLHKDLNHDTSTRATGNATELSFTDREIRRRTMWACFMMDRFNSSGTERPLFVNDQYIQAQLPVKEHFFQFEIPGTTEILEGPISGDAGSTGSHGLSATENMGVAAYIVRLVAIWGRVIRYMNLGGRERDKEPMWSTQSEFHAIKEAVREWQSGLPTWLYWSQENLDTHASEKIANQFLFMHLICNQIICFTNRFALPSPGSKSASVRDTPQAFITESGRAALDAANLISVLVNEAMDHRVIAPFAGYCAFFSSTVHIYGVFSKNPALEASSKQNLAINIKYLTRMKKHWGMFHFVTENLKELYRKHADAAFRGAQAGNAPKSLETIFQYGDWFDRYPHGVSGTDYEEPVNADVKKEPGSDAVLGQKNDLQSVEEFFSKLSPASKTAKQKAPRKKRGKAEAQPKTTAATAAGASSTTPVAGNPPGYQTQQQNAAPSQAQALALAQAQRQRSTATVSQMAAGSLNNNFGVLNSQNNTNFPAELAMMQQQSRHQSDQQQHHYNNMLSLDTSMSPYTNLDPSSNSANPFSIDLNAFDFGMNSNNTGWGDQTTAWFMPFNVDPPSAGAGTLGDDAGGLFAADSVGGFDVNSLFPDFGGAHPGLLMPEHGFEDNNNNNQE</sequence>